<comment type="caution">
    <text evidence="2">The sequence shown here is derived from an EMBL/GenBank/DDBJ whole genome shotgun (WGS) entry which is preliminary data.</text>
</comment>
<dbReference type="Proteomes" id="UP000319103">
    <property type="component" value="Unassembled WGS sequence"/>
</dbReference>
<dbReference type="OrthoDB" id="3853525at2"/>
<evidence type="ECO:0000313" key="2">
    <source>
        <dbReference type="EMBL" id="TQF02031.1"/>
    </source>
</evidence>
<protein>
    <submittedName>
        <fullName evidence="2">Uncharacterized protein</fullName>
    </submittedName>
</protein>
<organism evidence="2 3">
    <name type="scientific">Kitasatospora acidiphila</name>
    <dbReference type="NCBI Taxonomy" id="2567942"/>
    <lineage>
        <taxon>Bacteria</taxon>
        <taxon>Bacillati</taxon>
        <taxon>Actinomycetota</taxon>
        <taxon>Actinomycetes</taxon>
        <taxon>Kitasatosporales</taxon>
        <taxon>Streptomycetaceae</taxon>
        <taxon>Kitasatospora</taxon>
    </lineage>
</organism>
<gene>
    <name evidence="2" type="ORF">E6W39_06755</name>
</gene>
<feature type="compositionally biased region" description="Low complexity" evidence="1">
    <location>
        <begin position="1"/>
        <end position="20"/>
    </location>
</feature>
<accession>A0A540VZ72</accession>
<reference evidence="2 3" key="1">
    <citation type="submission" date="2019-06" db="EMBL/GenBank/DDBJ databases">
        <title>Description of Kitasatospora acidophila sp. nov. isolated from pine grove soil, and reclassification of Streptomyces novaecaesareae to Kitasatospora novaeceasareae comb. nov.</title>
        <authorList>
            <person name="Kim M.J."/>
        </authorList>
    </citation>
    <scope>NUCLEOTIDE SEQUENCE [LARGE SCALE GENOMIC DNA]</scope>
    <source>
        <strain evidence="2 3">MMS16-CNU292</strain>
    </source>
</reference>
<evidence type="ECO:0000313" key="3">
    <source>
        <dbReference type="Proteomes" id="UP000319103"/>
    </source>
</evidence>
<keyword evidence="3" id="KW-1185">Reference proteome</keyword>
<proteinExistence type="predicted"/>
<dbReference type="AlphaFoldDB" id="A0A540VZ72"/>
<feature type="region of interest" description="Disordered" evidence="1">
    <location>
        <begin position="1"/>
        <end position="22"/>
    </location>
</feature>
<sequence length="131" mass="14724">MPRTTEQPTTTPSTPTVRPTASDPLLQLAYETAPPSGPDAMRGAQCPHELSLRGMPVVCSACRARRDWLLINHRRHVWVRCRCGNEWLEPEITRKDFDAMLTDPTWTHYPNLTQACVALGFDGSFAGLYLE</sequence>
<name>A0A540VZ72_9ACTN</name>
<dbReference type="EMBL" id="VIGB01000003">
    <property type="protein sequence ID" value="TQF02031.1"/>
    <property type="molecule type" value="Genomic_DNA"/>
</dbReference>
<evidence type="ECO:0000256" key="1">
    <source>
        <dbReference type="SAM" id="MobiDB-lite"/>
    </source>
</evidence>
<dbReference type="RefSeq" id="WP_141632747.1">
    <property type="nucleotide sequence ID" value="NZ_VIGB01000003.1"/>
</dbReference>